<sequence>MGNSLSCGVCNDGKLPVFAGFKCDTSETSPAMPDRKEVLVAYQDLLTKRGVTTAASDQLCRMETVECQWQHVCLANAGTSAKIVPKEVVDQLMALQYRRSLILDNLVLLRHFIARCSTAWIQSFVDNHGLESLQLFLPQPSTPALEFNVSRDHAILQVFWRLCHFYSALEGLSRPESSDCVLSLCLCLSTRHVAIKIKASQILRLISLASVHGSQAVDAAFRDMDRMTRIVHVVSVLLEEPAAPQLHEEVFCLVNTLLEASSFWLREQLGQSESFMTLVEQFASDPATTIGYQAKLCLEQLLQPSSISHSLHRLLSKAKQAHAEDALLKIVQVLMDTASNELAWNQVALQLATPPPVFPLSPRSKTPRAQSARSIQALEHPTYSKYFKMLQVKVSEDLVRQRMIADGVDASVLATPHATIQVQTYDEEDLPRDQAKPQNESATRGFLSEMHTIQVLSVAAKLPFPLAELPKMLETGDLTVLTRHVVDKLLVFLAIPTGDEKQAIQSASETTTDAERAVKAVLSLAQPLTCWQIFWQFPTHMQEIHEKCQAVLSTCGEINQCQELAQALQILAHPDHSATVNWKLFAEDAAALHDMSKFQALATIIRDAKPKLTQFGSKLRHLPKAAAACSGDLHALLAEQHTKIQYVVAQRHVLNTTPWTSFLASAQFELRLRDNELSKTFARLEETVARCFGARPFPRERFFPFVHHLSLALTTPEKNHRLHISTCF</sequence>
<evidence type="ECO:0000259" key="2">
    <source>
        <dbReference type="SMART" id="SM01140"/>
    </source>
</evidence>
<gene>
    <name evidence="3" type="ORF">Ae201684_006605</name>
</gene>
<dbReference type="InterPro" id="IPR011989">
    <property type="entry name" value="ARM-like"/>
</dbReference>
<comment type="caution">
    <text evidence="3">The sequence shown here is derived from an EMBL/GenBank/DDBJ whole genome shotgun (WGS) entry which is preliminary data.</text>
</comment>
<dbReference type="InterPro" id="IPR016024">
    <property type="entry name" value="ARM-type_fold"/>
</dbReference>
<evidence type="ECO:0000256" key="1">
    <source>
        <dbReference type="ARBA" id="ARBA00006290"/>
    </source>
</evidence>
<dbReference type="AlphaFoldDB" id="A0A6G0XBQ0"/>
<comment type="similarity">
    <text evidence="1">Belongs to the CCDC53 family.</text>
</comment>
<dbReference type="Gene3D" id="1.20.58.2220">
    <property type="entry name" value="Formin, FH2 domain"/>
    <property type="match status" value="1"/>
</dbReference>
<dbReference type="Pfam" id="PF10152">
    <property type="entry name" value="CCDC53"/>
    <property type="match status" value="1"/>
</dbReference>
<proteinExistence type="inferred from homology"/>
<dbReference type="GO" id="GO:0030041">
    <property type="term" value="P:actin filament polymerization"/>
    <property type="evidence" value="ECO:0007669"/>
    <property type="project" value="TreeGrafter"/>
</dbReference>
<keyword evidence="4" id="KW-1185">Reference proteome</keyword>
<dbReference type="SUPFAM" id="SSF101447">
    <property type="entry name" value="Formin homology 2 domain (FH2 domain)"/>
    <property type="match status" value="1"/>
</dbReference>
<organism evidence="3 4">
    <name type="scientific">Aphanomyces euteiches</name>
    <dbReference type="NCBI Taxonomy" id="100861"/>
    <lineage>
        <taxon>Eukaryota</taxon>
        <taxon>Sar</taxon>
        <taxon>Stramenopiles</taxon>
        <taxon>Oomycota</taxon>
        <taxon>Saprolegniomycetes</taxon>
        <taxon>Saprolegniales</taxon>
        <taxon>Verrucalvaceae</taxon>
        <taxon>Aphanomyces</taxon>
    </lineage>
</organism>
<dbReference type="GO" id="GO:0071203">
    <property type="term" value="C:WASH complex"/>
    <property type="evidence" value="ECO:0007669"/>
    <property type="project" value="InterPro"/>
</dbReference>
<dbReference type="PANTHER" id="PTHR13015">
    <property type="entry name" value="PROTEIN AD-016-RELATED"/>
    <property type="match status" value="1"/>
</dbReference>
<dbReference type="GO" id="GO:0003779">
    <property type="term" value="F:actin binding"/>
    <property type="evidence" value="ECO:0007669"/>
    <property type="project" value="InterPro"/>
</dbReference>
<dbReference type="Gene3D" id="1.25.10.10">
    <property type="entry name" value="Leucine-rich Repeat Variant"/>
    <property type="match status" value="1"/>
</dbReference>
<dbReference type="GO" id="GO:0031267">
    <property type="term" value="F:small GTPase binding"/>
    <property type="evidence" value="ECO:0007669"/>
    <property type="project" value="InterPro"/>
</dbReference>
<reference evidence="3 4" key="1">
    <citation type="submission" date="2019-07" db="EMBL/GenBank/DDBJ databases">
        <title>Genomics analysis of Aphanomyces spp. identifies a new class of oomycete effector associated with host adaptation.</title>
        <authorList>
            <person name="Gaulin E."/>
        </authorList>
    </citation>
    <scope>NUCLEOTIDE SEQUENCE [LARGE SCALE GENOMIC DNA]</scope>
    <source>
        <strain evidence="3 4">ATCC 201684</strain>
    </source>
</reference>
<dbReference type="Proteomes" id="UP000481153">
    <property type="component" value="Unassembled WGS sequence"/>
</dbReference>
<evidence type="ECO:0000313" key="4">
    <source>
        <dbReference type="Proteomes" id="UP000481153"/>
    </source>
</evidence>
<dbReference type="EMBL" id="VJMJ01000084">
    <property type="protein sequence ID" value="KAF0737443.1"/>
    <property type="molecule type" value="Genomic_DNA"/>
</dbReference>
<dbReference type="InterPro" id="IPR042201">
    <property type="entry name" value="FH2_Formin_sf"/>
</dbReference>
<dbReference type="InterPro" id="IPR010473">
    <property type="entry name" value="GTPase-bd"/>
</dbReference>
<accession>A0A6G0XBQ0</accession>
<protein>
    <recommendedName>
        <fullName evidence="2">Formin GTPase-binding domain-containing protein</fullName>
    </recommendedName>
</protein>
<name>A0A6G0XBQ0_9STRA</name>
<dbReference type="PANTHER" id="PTHR13015:SF0">
    <property type="entry name" value="WASH COMPLEX SUBUNIT 3"/>
    <property type="match status" value="1"/>
</dbReference>
<dbReference type="GO" id="GO:0006887">
    <property type="term" value="P:exocytosis"/>
    <property type="evidence" value="ECO:0007669"/>
    <property type="project" value="TreeGrafter"/>
</dbReference>
<feature type="domain" description="Formin GTPase-binding" evidence="2">
    <location>
        <begin position="30"/>
        <end position="208"/>
    </location>
</feature>
<dbReference type="InterPro" id="IPR019309">
    <property type="entry name" value="WASHC3"/>
</dbReference>
<dbReference type="SMART" id="SM01140">
    <property type="entry name" value="Drf_GBD"/>
    <property type="match status" value="1"/>
</dbReference>
<dbReference type="SUPFAM" id="SSF48371">
    <property type="entry name" value="ARM repeat"/>
    <property type="match status" value="1"/>
</dbReference>
<dbReference type="VEuPathDB" id="FungiDB:AeMF1_015755"/>
<evidence type="ECO:0000313" key="3">
    <source>
        <dbReference type="EMBL" id="KAF0737443.1"/>
    </source>
</evidence>